<evidence type="ECO:0000256" key="1">
    <source>
        <dbReference type="SAM" id="MobiDB-lite"/>
    </source>
</evidence>
<evidence type="ECO:0000313" key="3">
    <source>
        <dbReference type="EMBL" id="CAG2250948.1"/>
    </source>
</evidence>
<dbReference type="AlphaFoldDB" id="A0A8S3V812"/>
<dbReference type="PANTHER" id="PTHR46361">
    <property type="entry name" value="ELECTRON CARRIER/ PROTEIN DISULFIDE OXIDOREDUCTASE"/>
    <property type="match status" value="1"/>
</dbReference>
<feature type="region of interest" description="Disordered" evidence="1">
    <location>
        <begin position="1"/>
        <end position="27"/>
    </location>
</feature>
<dbReference type="Pfam" id="PF04784">
    <property type="entry name" value="DUF547"/>
    <property type="match status" value="1"/>
</dbReference>
<proteinExistence type="predicted"/>
<feature type="compositionally biased region" description="Polar residues" evidence="1">
    <location>
        <begin position="1"/>
        <end position="14"/>
    </location>
</feature>
<accession>A0A8S3V812</accession>
<dbReference type="Proteomes" id="UP000683360">
    <property type="component" value="Unassembled WGS sequence"/>
</dbReference>
<feature type="domain" description="DUF547" evidence="2">
    <location>
        <begin position="84"/>
        <end position="210"/>
    </location>
</feature>
<sequence length="294" mass="33715">MASSPEPSILNQPMPQKPVANPGQTPAKVSAVELSKKLQKCMLRLKGEYMGNEGQGVDYEKLRLSQQFKEYEELTSQLQNVNLTDLSENEKKAFFINLYNALTIHGLARMEALPDSVLNVQQFWKKTSYNVAGHTFSLDDIEHGILRGNKPHPSSMNPPFNPKDLRLKFVCTLDPRIHFALVCGAVSCPVINVYTAENLDRALEDATKNFCKQEVSMFTETDEIWLSKIFQWYMDDFGKTDLDVIKWTIPYLELNIQERAWTLLAKLQSYGTVDVKYNEYDWRLNRKGVNPLIL</sequence>
<evidence type="ECO:0000259" key="2">
    <source>
        <dbReference type="Pfam" id="PF04784"/>
    </source>
</evidence>
<evidence type="ECO:0000313" key="4">
    <source>
        <dbReference type="Proteomes" id="UP000683360"/>
    </source>
</evidence>
<name>A0A8S3V812_MYTED</name>
<reference evidence="3" key="1">
    <citation type="submission" date="2021-03" db="EMBL/GenBank/DDBJ databases">
        <authorList>
            <person name="Bekaert M."/>
        </authorList>
    </citation>
    <scope>NUCLEOTIDE SEQUENCE</scope>
</reference>
<organism evidence="3 4">
    <name type="scientific">Mytilus edulis</name>
    <name type="common">Blue mussel</name>
    <dbReference type="NCBI Taxonomy" id="6550"/>
    <lineage>
        <taxon>Eukaryota</taxon>
        <taxon>Metazoa</taxon>
        <taxon>Spiralia</taxon>
        <taxon>Lophotrochozoa</taxon>
        <taxon>Mollusca</taxon>
        <taxon>Bivalvia</taxon>
        <taxon>Autobranchia</taxon>
        <taxon>Pteriomorphia</taxon>
        <taxon>Mytilida</taxon>
        <taxon>Mytiloidea</taxon>
        <taxon>Mytilidae</taxon>
        <taxon>Mytilinae</taxon>
        <taxon>Mytilus</taxon>
    </lineage>
</organism>
<dbReference type="InterPro" id="IPR006869">
    <property type="entry name" value="DUF547"/>
</dbReference>
<protein>
    <recommendedName>
        <fullName evidence="2">DUF547 domain-containing protein</fullName>
    </recommendedName>
</protein>
<dbReference type="PANTHER" id="PTHR46361:SF3">
    <property type="entry name" value="ELECTRON CARRIER_ PROTEIN DISULFIDE OXIDOREDUCTASE"/>
    <property type="match status" value="1"/>
</dbReference>
<gene>
    <name evidence="3" type="ORF">MEDL_62615</name>
</gene>
<dbReference type="EMBL" id="CAJPWZ010003070">
    <property type="protein sequence ID" value="CAG2250948.1"/>
    <property type="molecule type" value="Genomic_DNA"/>
</dbReference>
<keyword evidence="4" id="KW-1185">Reference proteome</keyword>
<comment type="caution">
    <text evidence="3">The sequence shown here is derived from an EMBL/GenBank/DDBJ whole genome shotgun (WGS) entry which is preliminary data.</text>
</comment>
<dbReference type="OrthoDB" id="418495at2759"/>